<dbReference type="InterPro" id="IPR046357">
    <property type="entry name" value="PPIase_dom_sf"/>
</dbReference>
<evidence type="ECO:0000313" key="7">
    <source>
        <dbReference type="EMBL" id="EGC38822.1"/>
    </source>
</evidence>
<evidence type="ECO:0000256" key="2">
    <source>
        <dbReference type="ARBA" id="ARBA00013194"/>
    </source>
</evidence>
<dbReference type="eggNOG" id="KOG0552">
    <property type="taxonomic scope" value="Eukaryota"/>
</dbReference>
<dbReference type="OMA" id="DINTPHY"/>
<reference evidence="8" key="1">
    <citation type="journal article" date="2011" name="Genome Biol.">
        <title>Comparative genomics of the social amoebae Dictyostelium discoideum and Dictyostelium purpureum.</title>
        <authorList>
            <consortium name="US DOE Joint Genome Institute (JGI-PGF)"/>
            <person name="Sucgang R."/>
            <person name="Kuo A."/>
            <person name="Tian X."/>
            <person name="Salerno W."/>
            <person name="Parikh A."/>
            <person name="Feasley C.L."/>
            <person name="Dalin E."/>
            <person name="Tu H."/>
            <person name="Huang E."/>
            <person name="Barry K."/>
            <person name="Lindquist E."/>
            <person name="Shapiro H."/>
            <person name="Bruce D."/>
            <person name="Schmutz J."/>
            <person name="Salamov A."/>
            <person name="Fey P."/>
            <person name="Gaudet P."/>
            <person name="Anjard C."/>
            <person name="Babu M.M."/>
            <person name="Basu S."/>
            <person name="Bushmanova Y."/>
            <person name="van der Wel H."/>
            <person name="Katoh-Kurasawa M."/>
            <person name="Dinh C."/>
            <person name="Coutinho P.M."/>
            <person name="Saito T."/>
            <person name="Elias M."/>
            <person name="Schaap P."/>
            <person name="Kay R.R."/>
            <person name="Henrissat B."/>
            <person name="Eichinger L."/>
            <person name="Rivero F."/>
            <person name="Putnam N.H."/>
            <person name="West C.M."/>
            <person name="Loomis W.F."/>
            <person name="Chisholm R.L."/>
            <person name="Shaulsky G."/>
            <person name="Strassmann J.E."/>
            <person name="Queller D.C."/>
            <person name="Kuspa A."/>
            <person name="Grigoriev I.V."/>
        </authorList>
    </citation>
    <scope>NUCLEOTIDE SEQUENCE [LARGE SCALE GENOMIC DNA]</scope>
    <source>
        <strain evidence="8">QSDP1</strain>
    </source>
</reference>
<evidence type="ECO:0000256" key="4">
    <source>
        <dbReference type="ARBA" id="ARBA00023235"/>
    </source>
</evidence>
<name>F0ZB25_DICPU</name>
<dbReference type="STRING" id="5786.F0ZB25"/>
<proteinExistence type="predicted"/>
<feature type="domain" description="PPIase FKBP-type" evidence="6">
    <location>
        <begin position="19"/>
        <end position="101"/>
    </location>
</feature>
<evidence type="ECO:0000256" key="5">
    <source>
        <dbReference type="PROSITE-ProRule" id="PRU00277"/>
    </source>
</evidence>
<protein>
    <recommendedName>
        <fullName evidence="2 5">peptidylprolyl isomerase</fullName>
        <ecNumber evidence="2 5">5.2.1.8</ecNumber>
    </recommendedName>
</protein>
<keyword evidence="8" id="KW-1185">Reference proteome</keyword>
<dbReference type="InParanoid" id="F0ZB25"/>
<feature type="non-terminal residue" evidence="7">
    <location>
        <position position="101"/>
    </location>
</feature>
<sequence length="101" mass="10768">NGLQYEDIVVGTGVSPKAGKKVGVKYIGKLTNGKTFDSSLRSPFDFRIGVREVISGWDIGVMGMKVGGKRRLIIPSNLAYGGQSLPGIPANSTLIFDVELI</sequence>
<dbReference type="OrthoDB" id="19107at2759"/>
<dbReference type="SUPFAM" id="SSF54534">
    <property type="entry name" value="FKBP-like"/>
    <property type="match status" value="1"/>
</dbReference>
<dbReference type="EMBL" id="GL870968">
    <property type="protein sequence ID" value="EGC38822.1"/>
    <property type="molecule type" value="Genomic_DNA"/>
</dbReference>
<dbReference type="InterPro" id="IPR001179">
    <property type="entry name" value="PPIase_FKBP_dom"/>
</dbReference>
<keyword evidence="3 5" id="KW-0697">Rotamase</keyword>
<evidence type="ECO:0000313" key="8">
    <source>
        <dbReference type="Proteomes" id="UP000001064"/>
    </source>
</evidence>
<dbReference type="RefSeq" id="XP_003284616.1">
    <property type="nucleotide sequence ID" value="XM_003284568.1"/>
</dbReference>
<dbReference type="PANTHER" id="PTHR43811">
    <property type="entry name" value="FKBP-TYPE PEPTIDYL-PROLYL CIS-TRANS ISOMERASE FKPA"/>
    <property type="match status" value="1"/>
</dbReference>
<accession>F0ZB25</accession>
<comment type="catalytic activity">
    <reaction evidence="1 5">
        <text>[protein]-peptidylproline (omega=180) = [protein]-peptidylproline (omega=0)</text>
        <dbReference type="Rhea" id="RHEA:16237"/>
        <dbReference type="Rhea" id="RHEA-COMP:10747"/>
        <dbReference type="Rhea" id="RHEA-COMP:10748"/>
        <dbReference type="ChEBI" id="CHEBI:83833"/>
        <dbReference type="ChEBI" id="CHEBI:83834"/>
        <dbReference type="EC" id="5.2.1.8"/>
    </reaction>
</comment>
<gene>
    <name evidence="7" type="ORF">DICPUDRAFT_12681</name>
</gene>
<dbReference type="Pfam" id="PF00254">
    <property type="entry name" value="FKBP_C"/>
    <property type="match status" value="1"/>
</dbReference>
<evidence type="ECO:0000256" key="1">
    <source>
        <dbReference type="ARBA" id="ARBA00000971"/>
    </source>
</evidence>
<organism evidence="7 8">
    <name type="scientific">Dictyostelium purpureum</name>
    <name type="common">Slime mold</name>
    <dbReference type="NCBI Taxonomy" id="5786"/>
    <lineage>
        <taxon>Eukaryota</taxon>
        <taxon>Amoebozoa</taxon>
        <taxon>Evosea</taxon>
        <taxon>Eumycetozoa</taxon>
        <taxon>Dictyostelia</taxon>
        <taxon>Dictyosteliales</taxon>
        <taxon>Dictyosteliaceae</taxon>
        <taxon>Dictyostelium</taxon>
    </lineage>
</organism>
<dbReference type="GO" id="GO:0003755">
    <property type="term" value="F:peptidyl-prolyl cis-trans isomerase activity"/>
    <property type="evidence" value="ECO:0007669"/>
    <property type="project" value="UniProtKB-KW"/>
</dbReference>
<evidence type="ECO:0000259" key="6">
    <source>
        <dbReference type="PROSITE" id="PS50059"/>
    </source>
</evidence>
<dbReference type="FunFam" id="3.10.50.40:FF:000006">
    <property type="entry name" value="Peptidyl-prolyl cis-trans isomerase"/>
    <property type="match status" value="1"/>
</dbReference>
<dbReference type="Proteomes" id="UP000001064">
    <property type="component" value="Unassembled WGS sequence"/>
</dbReference>
<dbReference type="EC" id="5.2.1.8" evidence="2 5"/>
<dbReference type="KEGG" id="dpp:DICPUDRAFT_12681"/>
<dbReference type="PANTHER" id="PTHR43811:SF19">
    <property type="entry name" value="39 KDA FK506-BINDING NUCLEAR PROTEIN"/>
    <property type="match status" value="1"/>
</dbReference>
<dbReference type="Gene3D" id="3.10.50.40">
    <property type="match status" value="1"/>
</dbReference>
<evidence type="ECO:0000256" key="3">
    <source>
        <dbReference type="ARBA" id="ARBA00023110"/>
    </source>
</evidence>
<dbReference type="GeneID" id="10506418"/>
<dbReference type="AlphaFoldDB" id="F0ZB25"/>
<dbReference type="VEuPathDB" id="AmoebaDB:DICPUDRAFT_12681"/>
<feature type="non-terminal residue" evidence="7">
    <location>
        <position position="1"/>
    </location>
</feature>
<dbReference type="PROSITE" id="PS50059">
    <property type="entry name" value="FKBP_PPIASE"/>
    <property type="match status" value="1"/>
</dbReference>
<keyword evidence="4 5" id="KW-0413">Isomerase</keyword>